<comment type="caution">
    <text evidence="1">The sequence shown here is derived from an EMBL/GenBank/DDBJ whole genome shotgun (WGS) entry which is preliminary data.</text>
</comment>
<evidence type="ECO:0000313" key="2">
    <source>
        <dbReference type="Proteomes" id="UP000324222"/>
    </source>
</evidence>
<proteinExistence type="predicted"/>
<accession>A0A5B7CE84</accession>
<sequence length="85" mass="9494">MFLFPPSSPLARVLRYTSRISLIPPLSFSPITHHHHSHHPYHHHPFHPPSPAIITTTLTTATPHLGPVMALLITQGERMRSAPVC</sequence>
<dbReference type="EMBL" id="VSRR010000006">
    <property type="protein sequence ID" value="MPC07707.1"/>
    <property type="molecule type" value="Genomic_DNA"/>
</dbReference>
<dbReference type="Proteomes" id="UP000324222">
    <property type="component" value="Unassembled WGS sequence"/>
</dbReference>
<dbReference type="AlphaFoldDB" id="A0A5B7CE84"/>
<gene>
    <name evidence="1" type="ORF">E2C01_000272</name>
</gene>
<keyword evidence="2" id="KW-1185">Reference proteome</keyword>
<reference evidence="1 2" key="1">
    <citation type="submission" date="2019-05" db="EMBL/GenBank/DDBJ databases">
        <title>Another draft genome of Portunus trituberculatus and its Hox gene families provides insights of decapod evolution.</title>
        <authorList>
            <person name="Jeong J.-H."/>
            <person name="Song I."/>
            <person name="Kim S."/>
            <person name="Choi T."/>
            <person name="Kim D."/>
            <person name="Ryu S."/>
            <person name="Kim W."/>
        </authorList>
    </citation>
    <scope>NUCLEOTIDE SEQUENCE [LARGE SCALE GENOMIC DNA]</scope>
    <source>
        <tissue evidence="1">Muscle</tissue>
    </source>
</reference>
<name>A0A5B7CE84_PORTR</name>
<organism evidence="1 2">
    <name type="scientific">Portunus trituberculatus</name>
    <name type="common">Swimming crab</name>
    <name type="synonym">Neptunus trituberculatus</name>
    <dbReference type="NCBI Taxonomy" id="210409"/>
    <lineage>
        <taxon>Eukaryota</taxon>
        <taxon>Metazoa</taxon>
        <taxon>Ecdysozoa</taxon>
        <taxon>Arthropoda</taxon>
        <taxon>Crustacea</taxon>
        <taxon>Multicrustacea</taxon>
        <taxon>Malacostraca</taxon>
        <taxon>Eumalacostraca</taxon>
        <taxon>Eucarida</taxon>
        <taxon>Decapoda</taxon>
        <taxon>Pleocyemata</taxon>
        <taxon>Brachyura</taxon>
        <taxon>Eubrachyura</taxon>
        <taxon>Portunoidea</taxon>
        <taxon>Portunidae</taxon>
        <taxon>Portuninae</taxon>
        <taxon>Portunus</taxon>
    </lineage>
</organism>
<protein>
    <submittedName>
        <fullName evidence="1">Uncharacterized protein</fullName>
    </submittedName>
</protein>
<evidence type="ECO:0000313" key="1">
    <source>
        <dbReference type="EMBL" id="MPC07707.1"/>
    </source>
</evidence>